<dbReference type="Gene3D" id="3.30.420.40">
    <property type="match status" value="2"/>
</dbReference>
<dbReference type="SUPFAM" id="SSF46785">
    <property type="entry name" value="Winged helix' DNA-binding domain"/>
    <property type="match status" value="1"/>
</dbReference>
<evidence type="ECO:0000313" key="3">
    <source>
        <dbReference type="Proteomes" id="UP000198964"/>
    </source>
</evidence>
<dbReference type="SUPFAM" id="SSF53067">
    <property type="entry name" value="Actin-like ATPase domain"/>
    <property type="match status" value="1"/>
</dbReference>
<dbReference type="InterPro" id="IPR036390">
    <property type="entry name" value="WH_DNA-bd_sf"/>
</dbReference>
<dbReference type="RefSeq" id="WP_093920030.1">
    <property type="nucleotide sequence ID" value="NZ_FONW01000005.1"/>
</dbReference>
<evidence type="ECO:0000256" key="1">
    <source>
        <dbReference type="ARBA" id="ARBA00006479"/>
    </source>
</evidence>
<proteinExistence type="inferred from homology"/>
<dbReference type="PANTHER" id="PTHR18964">
    <property type="entry name" value="ROK (REPRESSOR, ORF, KINASE) FAMILY"/>
    <property type="match status" value="1"/>
</dbReference>
<dbReference type="EMBL" id="FONW01000005">
    <property type="protein sequence ID" value="SFF37208.1"/>
    <property type="molecule type" value="Genomic_DNA"/>
</dbReference>
<protein>
    <submittedName>
        <fullName evidence="2">ROK family protein (Putative glucokinase)</fullName>
    </submittedName>
</protein>
<dbReference type="InterPro" id="IPR043129">
    <property type="entry name" value="ATPase_NBD"/>
</dbReference>
<gene>
    <name evidence="2" type="ORF">SAMN05216283_105120</name>
</gene>
<dbReference type="Proteomes" id="UP000198964">
    <property type="component" value="Unassembled WGS sequence"/>
</dbReference>
<dbReference type="InterPro" id="IPR036388">
    <property type="entry name" value="WH-like_DNA-bd_sf"/>
</dbReference>
<name>A0A1I2I6E7_9BACT</name>
<dbReference type="Pfam" id="PF00480">
    <property type="entry name" value="ROK"/>
    <property type="match status" value="1"/>
</dbReference>
<keyword evidence="2" id="KW-0418">Kinase</keyword>
<dbReference type="InterPro" id="IPR000600">
    <property type="entry name" value="ROK"/>
</dbReference>
<dbReference type="GO" id="GO:0016301">
    <property type="term" value="F:kinase activity"/>
    <property type="evidence" value="ECO:0007669"/>
    <property type="project" value="UniProtKB-KW"/>
</dbReference>
<sequence length="413" mass="45736">MVLRKREDTEKMTISELKRYKLRMQILLYLYKEYPLSASSLCTKTHVSLPTARSVVEELIEEGAVRVAGIGDSKGGRRPILYSHAHDAFCIMAIEIGHYKAKALIFNSLNSELTSIIEFSTDIDDPNLEEKTQQVLQVLLKEAGISSDKVIATGVSMPGLIDTTHGINQTIKDPKLQNVKERLSARLNMPVIIENDARMQALGEFVFGKAQKTKNALVLNWNWGLGLAMILNGQIYHGSNGSAGEFSHIRVSPSGKLCECGKQGCLQTIASARALIEMAHDYLNRGAVSQLTSLFQEDPSQITVDAIIACAKKGDELSILLLNELSKKLGWGLSILIQLYNPELIVLNGPLAQAQQYILVPIQQTINQYCLENIQNNVRIEISEMGEHSGLKGVAVMVFQRIFRDKSLETNSL</sequence>
<evidence type="ECO:0000313" key="2">
    <source>
        <dbReference type="EMBL" id="SFF37208.1"/>
    </source>
</evidence>
<dbReference type="Gene3D" id="1.10.10.10">
    <property type="entry name" value="Winged helix-like DNA-binding domain superfamily/Winged helix DNA-binding domain"/>
    <property type="match status" value="1"/>
</dbReference>
<dbReference type="PANTHER" id="PTHR18964:SF149">
    <property type="entry name" value="BIFUNCTIONAL UDP-N-ACETYLGLUCOSAMINE 2-EPIMERASE_N-ACETYLMANNOSAMINE KINASE"/>
    <property type="match status" value="1"/>
</dbReference>
<organism evidence="2 3">
    <name type="scientific">Sunxiuqinia elliptica</name>
    <dbReference type="NCBI Taxonomy" id="655355"/>
    <lineage>
        <taxon>Bacteria</taxon>
        <taxon>Pseudomonadati</taxon>
        <taxon>Bacteroidota</taxon>
        <taxon>Bacteroidia</taxon>
        <taxon>Marinilabiliales</taxon>
        <taxon>Prolixibacteraceae</taxon>
        <taxon>Sunxiuqinia</taxon>
    </lineage>
</organism>
<dbReference type="STRING" id="655355.SAMN05216283_105120"/>
<accession>A0A1I2I6E7</accession>
<dbReference type="AlphaFoldDB" id="A0A1I2I6E7"/>
<comment type="similarity">
    <text evidence="1">Belongs to the ROK (NagC/XylR) family.</text>
</comment>
<reference evidence="2 3" key="1">
    <citation type="submission" date="2016-10" db="EMBL/GenBank/DDBJ databases">
        <authorList>
            <person name="de Groot N.N."/>
        </authorList>
    </citation>
    <scope>NUCLEOTIDE SEQUENCE [LARGE SCALE GENOMIC DNA]</scope>
    <source>
        <strain evidence="2 3">CGMCC 1.9156</strain>
    </source>
</reference>
<keyword evidence="2" id="KW-0808">Transferase</keyword>
<keyword evidence="3" id="KW-1185">Reference proteome</keyword>